<dbReference type="RefSeq" id="WP_106472335.1">
    <property type="nucleotide sequence ID" value="NZ_CP027665.1"/>
</dbReference>
<dbReference type="KEGG" id="thas:C6Y53_10095"/>
<evidence type="ECO:0000313" key="5">
    <source>
        <dbReference type="Proteomes" id="UP000237655"/>
    </source>
</evidence>
<reference evidence="5" key="1">
    <citation type="submission" date="2018-03" db="EMBL/GenBank/DDBJ databases">
        <title>Genomic analysis of the strain SH-1 isolated from shrimp intestine.</title>
        <authorList>
            <person name="Kim Y.-S."/>
            <person name="Kim S.-E."/>
            <person name="Kim K.-H."/>
        </authorList>
    </citation>
    <scope>NUCLEOTIDE SEQUENCE [LARGE SCALE GENOMIC DNA]</scope>
    <source>
        <strain evidence="5">SH-1</strain>
    </source>
</reference>
<dbReference type="InterPro" id="IPR022472">
    <property type="entry name" value="VPLPA-CTERM"/>
</dbReference>
<feature type="transmembrane region" description="Helical" evidence="1">
    <location>
        <begin position="168"/>
        <end position="187"/>
    </location>
</feature>
<evidence type="ECO:0000256" key="1">
    <source>
        <dbReference type="SAM" id="Phobius"/>
    </source>
</evidence>
<dbReference type="Proteomes" id="UP000237655">
    <property type="component" value="Chromosome"/>
</dbReference>
<protein>
    <submittedName>
        <fullName evidence="4">VPLPA-CTERM sorting domain-containing protein</fullName>
    </submittedName>
</protein>
<keyword evidence="1" id="KW-0472">Membrane</keyword>
<dbReference type="NCBIfam" id="TIGR03370">
    <property type="entry name" value="VPLPA-CTERM"/>
    <property type="match status" value="1"/>
</dbReference>
<keyword evidence="1" id="KW-0812">Transmembrane</keyword>
<keyword evidence="5" id="KW-1185">Reference proteome</keyword>
<feature type="domain" description="Ice-binding protein C-terminal" evidence="3">
    <location>
        <begin position="167"/>
        <end position="190"/>
    </location>
</feature>
<dbReference type="InterPro" id="IPR013424">
    <property type="entry name" value="Ice-binding_C"/>
</dbReference>
<sequence length="198" mass="20380">MKNAVKSAIIASVIAVSTAVGASAAVISYGTGPSSKIVDITCTGSCEFWDIGTSLDGFSATEGDWLSRAYGGIGNGNGSSNRVAFVNNVVGTGYTSQSESYESISGVSLISDYTGGENASWTGSSQYYLAWSGFDPRYILIKNNTADNVFSWTGKGLSGVDGFGMAPVPLPATGLLLMSGLVGLVAFRRRRDAGAPLA</sequence>
<proteinExistence type="predicted"/>
<accession>A0A2S0MQA5</accession>
<evidence type="ECO:0000256" key="2">
    <source>
        <dbReference type="SAM" id="SignalP"/>
    </source>
</evidence>
<name>A0A2S0MQA5_9RHOB</name>
<dbReference type="AlphaFoldDB" id="A0A2S0MQA5"/>
<organism evidence="4 5">
    <name type="scientific">Pukyongiella litopenaei</name>
    <dbReference type="NCBI Taxonomy" id="2605946"/>
    <lineage>
        <taxon>Bacteria</taxon>
        <taxon>Pseudomonadati</taxon>
        <taxon>Pseudomonadota</taxon>
        <taxon>Alphaproteobacteria</taxon>
        <taxon>Rhodobacterales</taxon>
        <taxon>Paracoccaceae</taxon>
        <taxon>Pukyongiella</taxon>
    </lineage>
</organism>
<keyword evidence="1" id="KW-1133">Transmembrane helix</keyword>
<gene>
    <name evidence="4" type="ORF">C6Y53_10095</name>
</gene>
<feature type="signal peptide" evidence="2">
    <location>
        <begin position="1"/>
        <end position="24"/>
    </location>
</feature>
<evidence type="ECO:0000313" key="4">
    <source>
        <dbReference type="EMBL" id="AVO38017.1"/>
    </source>
</evidence>
<feature type="chain" id="PRO_5015677345" evidence="2">
    <location>
        <begin position="25"/>
        <end position="198"/>
    </location>
</feature>
<dbReference type="Pfam" id="PF07589">
    <property type="entry name" value="PEP-CTERM"/>
    <property type="match status" value="1"/>
</dbReference>
<evidence type="ECO:0000259" key="3">
    <source>
        <dbReference type="Pfam" id="PF07589"/>
    </source>
</evidence>
<keyword evidence="2" id="KW-0732">Signal</keyword>
<dbReference type="EMBL" id="CP027665">
    <property type="protein sequence ID" value="AVO38017.1"/>
    <property type="molecule type" value="Genomic_DNA"/>
</dbReference>